<reference evidence="6 7" key="1">
    <citation type="submission" date="2012-10" db="EMBL/GenBank/DDBJ databases">
        <authorList>
            <person name="Zafar N."/>
            <person name="Inman J."/>
            <person name="Hall N."/>
            <person name="Lorenzi H."/>
            <person name="Caler E."/>
        </authorList>
    </citation>
    <scope>NUCLEOTIDE SEQUENCE [LARGE SCALE GENOMIC DNA]</scope>
    <source>
        <strain evidence="6 7">IP1</strain>
    </source>
</reference>
<dbReference type="Gene3D" id="1.25.40.190">
    <property type="entry name" value="Actin-related protein 2/3 complex subunit 5"/>
    <property type="match status" value="1"/>
</dbReference>
<keyword evidence="7" id="KW-1185">Reference proteome</keyword>
<comment type="subcellular location">
    <subcellularLocation>
        <location evidence="1">Cytoplasm</location>
        <location evidence="1">Cytoskeleton</location>
    </subcellularLocation>
</comment>
<evidence type="ECO:0000256" key="4">
    <source>
        <dbReference type="ARBA" id="ARBA00023212"/>
    </source>
</evidence>
<keyword evidence="4 5" id="KW-0206">Cytoskeleton</keyword>
<dbReference type="OrthoDB" id="27608at2759"/>
<evidence type="ECO:0000256" key="2">
    <source>
        <dbReference type="ARBA" id="ARBA00006084"/>
    </source>
</evidence>
<evidence type="ECO:0000256" key="3">
    <source>
        <dbReference type="ARBA" id="ARBA00022490"/>
    </source>
</evidence>
<keyword evidence="3" id="KW-0963">Cytoplasm</keyword>
<sequence length="137" mass="15268">MGDEDKVIDYSAQVQQHVDIADQFIKGKIQLDECLNQIFDIIPLGCKDTKVCEDNAAAVLSVLCNVKDVKPEVVEKLSSDQQDWLLMYVYKGLGASENKDATYIPASPQILFKWFSVVQSVAGDGCVMRAVLRRRAL</sequence>
<evidence type="ECO:0000313" key="6">
    <source>
        <dbReference type="EMBL" id="ELP88183.1"/>
    </source>
</evidence>
<dbReference type="Proteomes" id="UP000014680">
    <property type="component" value="Unassembled WGS sequence"/>
</dbReference>
<dbReference type="InterPro" id="IPR006789">
    <property type="entry name" value="ARPC5"/>
</dbReference>
<dbReference type="GeneID" id="14887130"/>
<dbReference type="AlphaFoldDB" id="A0A0A1U877"/>
<gene>
    <name evidence="6" type="ORF">EIN_224260</name>
</gene>
<dbReference type="VEuPathDB" id="AmoebaDB:EIN_224260"/>
<evidence type="ECO:0000256" key="1">
    <source>
        <dbReference type="ARBA" id="ARBA00004245"/>
    </source>
</evidence>
<dbReference type="OMA" id="WFNTIYK"/>
<dbReference type="EMBL" id="KB206756">
    <property type="protein sequence ID" value="ELP88183.1"/>
    <property type="molecule type" value="Genomic_DNA"/>
</dbReference>
<name>A0A0A1U877_ENTIV</name>
<protein>
    <recommendedName>
        <fullName evidence="5">Actin-related protein 2/3 complex subunit 5</fullName>
    </recommendedName>
</protein>
<evidence type="ECO:0000313" key="7">
    <source>
        <dbReference type="Proteomes" id="UP000014680"/>
    </source>
</evidence>
<organism evidence="6 7">
    <name type="scientific">Entamoeba invadens IP1</name>
    <dbReference type="NCBI Taxonomy" id="370355"/>
    <lineage>
        <taxon>Eukaryota</taxon>
        <taxon>Amoebozoa</taxon>
        <taxon>Evosea</taxon>
        <taxon>Archamoebae</taxon>
        <taxon>Mastigamoebida</taxon>
        <taxon>Entamoebidae</taxon>
        <taxon>Entamoeba</taxon>
    </lineage>
</organism>
<dbReference type="GO" id="GO:0005885">
    <property type="term" value="C:Arp2/3 protein complex"/>
    <property type="evidence" value="ECO:0007669"/>
    <property type="project" value="InterPro"/>
</dbReference>
<dbReference type="SUPFAM" id="SSF69103">
    <property type="entry name" value="Arp2/3 complex 16 kDa subunit ARPC5"/>
    <property type="match status" value="1"/>
</dbReference>
<proteinExistence type="inferred from homology"/>
<dbReference type="PANTHER" id="PTHR12644">
    <property type="entry name" value="ARP2/3 COMPLEX 16 KD SUBUNIT P16-ARC"/>
    <property type="match status" value="1"/>
</dbReference>
<dbReference type="RefSeq" id="XP_004254954.1">
    <property type="nucleotide sequence ID" value="XM_004254906.1"/>
</dbReference>
<dbReference type="KEGG" id="eiv:EIN_224260"/>
<evidence type="ECO:0000256" key="5">
    <source>
        <dbReference type="RuleBase" id="RU004301"/>
    </source>
</evidence>
<dbReference type="GO" id="GO:0030833">
    <property type="term" value="P:regulation of actin filament polymerization"/>
    <property type="evidence" value="ECO:0007669"/>
    <property type="project" value="InterPro"/>
</dbReference>
<dbReference type="GO" id="GO:0034314">
    <property type="term" value="P:Arp2/3 complex-mediated actin nucleation"/>
    <property type="evidence" value="ECO:0007669"/>
    <property type="project" value="InterPro"/>
</dbReference>
<accession>A0A0A1U877</accession>
<dbReference type="InterPro" id="IPR036743">
    <property type="entry name" value="ARPC5_sf"/>
</dbReference>
<dbReference type="Pfam" id="PF04699">
    <property type="entry name" value="P16-Arc"/>
    <property type="match status" value="1"/>
</dbReference>
<comment type="similarity">
    <text evidence="2 5">Belongs to the ARPC5 family.</text>
</comment>
<comment type="function">
    <text evidence="5">Functions as component of the Arp2/3 complex which is involved in regulation of actin polymerization and together with an activating nucleation-promoting factor (NPF) mediates the formation of branched actin networks. Arp2/3 complex plays a critical role in the control of cell morphogenesis via the modulation of cell polarity development.</text>
</comment>